<dbReference type="RefSeq" id="WP_023172002.1">
    <property type="nucleotide sequence ID" value="NC_022600.1"/>
</dbReference>
<evidence type="ECO:0000313" key="3">
    <source>
        <dbReference type="Proteomes" id="UP000017396"/>
    </source>
</evidence>
<name>U5QH35_GLOK1</name>
<dbReference type="InterPro" id="IPR029068">
    <property type="entry name" value="Glyas_Bleomycin-R_OHBP_Dase"/>
</dbReference>
<feature type="domain" description="VOC" evidence="1">
    <location>
        <begin position="12"/>
        <end position="129"/>
    </location>
</feature>
<dbReference type="EMBL" id="CP003587">
    <property type="protein sequence ID" value="AGY56955.1"/>
    <property type="molecule type" value="Genomic_DNA"/>
</dbReference>
<evidence type="ECO:0000259" key="1">
    <source>
        <dbReference type="PROSITE" id="PS51819"/>
    </source>
</evidence>
<dbReference type="CDD" id="cd07246">
    <property type="entry name" value="VOC_like"/>
    <property type="match status" value="1"/>
</dbReference>
<dbReference type="PANTHER" id="PTHR34109:SF1">
    <property type="entry name" value="VOC DOMAIN-CONTAINING PROTEIN"/>
    <property type="match status" value="1"/>
</dbReference>
<keyword evidence="2" id="KW-0560">Oxidoreductase</keyword>
<dbReference type="Gene3D" id="3.30.720.110">
    <property type="match status" value="1"/>
</dbReference>
<dbReference type="STRING" id="1183438.GKIL_0709"/>
<evidence type="ECO:0000313" key="2">
    <source>
        <dbReference type="EMBL" id="AGY56955.1"/>
    </source>
</evidence>
<dbReference type="PATRIC" id="fig|1183438.3.peg.704"/>
<gene>
    <name evidence="2" type="primary">phnB</name>
    <name evidence="2" type="ORF">GKIL_0709</name>
</gene>
<accession>U5QH35</accession>
<reference evidence="2 3" key="1">
    <citation type="journal article" date="2013" name="PLoS ONE">
        <title>Cultivation and Complete Genome Sequencing of Gloeobacter kilaueensis sp. nov., from a Lava Cave in Kilauea Caldera, Hawai'i.</title>
        <authorList>
            <person name="Saw J.H."/>
            <person name="Schatz M."/>
            <person name="Brown M.V."/>
            <person name="Kunkel D.D."/>
            <person name="Foster J.S."/>
            <person name="Shick H."/>
            <person name="Christensen S."/>
            <person name="Hou S."/>
            <person name="Wan X."/>
            <person name="Donachie S.P."/>
        </authorList>
    </citation>
    <scope>NUCLEOTIDE SEQUENCE [LARGE SCALE GENOMIC DNA]</scope>
    <source>
        <strain evidence="3">JS</strain>
    </source>
</reference>
<dbReference type="PANTHER" id="PTHR34109">
    <property type="entry name" value="BNAUNNG04460D PROTEIN-RELATED"/>
    <property type="match status" value="1"/>
</dbReference>
<protein>
    <submittedName>
        <fullName evidence="2">Glyoxalase/bleomycin resistance protein/dioxygenase</fullName>
    </submittedName>
</protein>
<dbReference type="InterPro" id="IPR004360">
    <property type="entry name" value="Glyas_Fos-R_dOase_dom"/>
</dbReference>
<dbReference type="HOGENOM" id="CLU_046006_11_2_3"/>
<dbReference type="Proteomes" id="UP000017396">
    <property type="component" value="Chromosome"/>
</dbReference>
<dbReference type="GO" id="GO:0051213">
    <property type="term" value="F:dioxygenase activity"/>
    <property type="evidence" value="ECO:0007669"/>
    <property type="project" value="UniProtKB-KW"/>
</dbReference>
<dbReference type="Pfam" id="PF00903">
    <property type="entry name" value="Glyoxalase"/>
    <property type="match status" value="1"/>
</dbReference>
<organism evidence="2 3">
    <name type="scientific">Gloeobacter kilaueensis (strain ATCC BAA-2537 / CCAP 1431/1 / ULC 316 / JS1)</name>
    <dbReference type="NCBI Taxonomy" id="1183438"/>
    <lineage>
        <taxon>Bacteria</taxon>
        <taxon>Bacillati</taxon>
        <taxon>Cyanobacteriota</taxon>
        <taxon>Cyanophyceae</taxon>
        <taxon>Gloeobacterales</taxon>
        <taxon>Gloeobacteraceae</taxon>
        <taxon>Gloeobacter</taxon>
    </lineage>
</organism>
<proteinExistence type="predicted"/>
<dbReference type="KEGG" id="glj:GKIL_0709"/>
<dbReference type="PROSITE" id="PS51819">
    <property type="entry name" value="VOC"/>
    <property type="match status" value="1"/>
</dbReference>
<keyword evidence="2" id="KW-0223">Dioxygenase</keyword>
<dbReference type="eggNOG" id="COG2764">
    <property type="taxonomic scope" value="Bacteria"/>
</dbReference>
<dbReference type="InterPro" id="IPR037523">
    <property type="entry name" value="VOC_core"/>
</dbReference>
<dbReference type="Gene3D" id="3.30.720.120">
    <property type="match status" value="1"/>
</dbReference>
<dbReference type="AlphaFoldDB" id="U5QH35"/>
<sequence length="150" mass="16443">MTETAVKAVPTGYHTVTPYLSVQNVAGLVDFLARAFGAQELHRTVHPNGTFAHCEVRLGDSIVMFSEASEAWPPTPTSIYLYVEDTDAAYRRALEAGATSLMEPADQFYGDRNAGIKDPAGNSWWIATHFEDVPPAELQKRFEAALAQRG</sequence>
<keyword evidence="3" id="KW-1185">Reference proteome</keyword>
<dbReference type="OrthoDB" id="9795306at2"/>
<dbReference type="SUPFAM" id="SSF54593">
    <property type="entry name" value="Glyoxalase/Bleomycin resistance protein/Dihydroxybiphenyl dioxygenase"/>
    <property type="match status" value="1"/>
</dbReference>